<dbReference type="GO" id="GO:0071555">
    <property type="term" value="P:cell wall organization"/>
    <property type="evidence" value="ECO:0007669"/>
    <property type="project" value="UniProtKB-KW"/>
</dbReference>
<keyword evidence="5" id="KW-0732">Signal</keyword>
<name>A0A143PJL1_LUTPR</name>
<comment type="similarity">
    <text evidence="10">Belongs to the peptidase M15 family.</text>
</comment>
<dbReference type="GO" id="GO:0008237">
    <property type="term" value="F:metallopeptidase activity"/>
    <property type="evidence" value="ECO:0007669"/>
    <property type="project" value="UniProtKB-KW"/>
</dbReference>
<keyword evidence="8" id="KW-0482">Metalloprotease</keyword>
<dbReference type="PANTHER" id="PTHR37425">
    <property type="match status" value="1"/>
</dbReference>
<dbReference type="CDD" id="cd14844">
    <property type="entry name" value="Zn-DD-carboxypeptidase_like"/>
    <property type="match status" value="1"/>
</dbReference>
<dbReference type="RefSeq" id="WP_110170567.1">
    <property type="nucleotide sequence ID" value="NZ_CP015136.1"/>
</dbReference>
<protein>
    <recommendedName>
        <fullName evidence="11">Murein endopeptidase K</fullName>
    </recommendedName>
</protein>
<keyword evidence="4" id="KW-0479">Metal-binding</keyword>
<evidence type="ECO:0000256" key="2">
    <source>
        <dbReference type="ARBA" id="ARBA00004776"/>
    </source>
</evidence>
<evidence type="ECO:0000256" key="3">
    <source>
        <dbReference type="ARBA" id="ARBA00022670"/>
    </source>
</evidence>
<evidence type="ECO:0000256" key="5">
    <source>
        <dbReference type="ARBA" id="ARBA00022729"/>
    </source>
</evidence>
<proteinExistence type="inferred from homology"/>
<dbReference type="InterPro" id="IPR009045">
    <property type="entry name" value="Zn_M74/Hedgehog-like"/>
</dbReference>
<keyword evidence="9" id="KW-0961">Cell wall biogenesis/degradation</keyword>
<dbReference type="Gene3D" id="3.30.1380.10">
    <property type="match status" value="1"/>
</dbReference>
<evidence type="ECO:0000256" key="9">
    <source>
        <dbReference type="ARBA" id="ARBA00023316"/>
    </source>
</evidence>
<dbReference type="PATRIC" id="fig|1813736.3.peg.2057"/>
<comment type="pathway">
    <text evidence="2">Cell wall biogenesis; cell wall polysaccharide biosynthesis.</text>
</comment>
<evidence type="ECO:0000256" key="10">
    <source>
        <dbReference type="ARBA" id="ARBA00093448"/>
    </source>
</evidence>
<evidence type="ECO:0000256" key="8">
    <source>
        <dbReference type="ARBA" id="ARBA00023049"/>
    </source>
</evidence>
<dbReference type="Pfam" id="PF05951">
    <property type="entry name" value="Peptidase_M15_2"/>
    <property type="match status" value="1"/>
</dbReference>
<dbReference type="PANTHER" id="PTHR37425:SF1">
    <property type="entry name" value="OUTER MEMBRANE PROTEIN"/>
    <property type="match status" value="1"/>
</dbReference>
<dbReference type="SUPFAM" id="SSF55166">
    <property type="entry name" value="Hedgehog/DD-peptidase"/>
    <property type="match status" value="1"/>
</dbReference>
<evidence type="ECO:0000256" key="7">
    <source>
        <dbReference type="ARBA" id="ARBA00022833"/>
    </source>
</evidence>
<evidence type="ECO:0000256" key="1">
    <source>
        <dbReference type="ARBA" id="ARBA00001947"/>
    </source>
</evidence>
<keyword evidence="13" id="KW-1185">Reference proteome</keyword>
<dbReference type="STRING" id="1855912.LuPra_01959"/>
<sequence>MDRRHFLRAVATAVPVLAFPGLASGTPVTVGPRVLTFAHLHTAEKLEVEYMDGVRYLPQALSAVNHLLRDFRTGDVHDIDPALLDLLHALHASTGSRRPFEIISGYRSPLTNAMLRSHGGGVASGSLHMEGKAIDIRLADVPLESLRDAALDLRRGGVGYYAASNFVHVDTGRVRRW</sequence>
<evidence type="ECO:0000256" key="6">
    <source>
        <dbReference type="ARBA" id="ARBA00022801"/>
    </source>
</evidence>
<accession>A0A143PJL1</accession>
<dbReference type="InterPro" id="IPR010275">
    <property type="entry name" value="MepK"/>
</dbReference>
<dbReference type="EMBL" id="CP015136">
    <property type="protein sequence ID" value="AMY08755.1"/>
    <property type="molecule type" value="Genomic_DNA"/>
</dbReference>
<dbReference type="KEGG" id="abac:LuPra_01959"/>
<organism evidence="12 13">
    <name type="scientific">Luteitalea pratensis</name>
    <dbReference type="NCBI Taxonomy" id="1855912"/>
    <lineage>
        <taxon>Bacteria</taxon>
        <taxon>Pseudomonadati</taxon>
        <taxon>Acidobacteriota</taxon>
        <taxon>Vicinamibacteria</taxon>
        <taxon>Vicinamibacterales</taxon>
        <taxon>Vicinamibacteraceae</taxon>
        <taxon>Luteitalea</taxon>
    </lineage>
</organism>
<dbReference type="GO" id="GO:0046872">
    <property type="term" value="F:metal ion binding"/>
    <property type="evidence" value="ECO:0007669"/>
    <property type="project" value="UniProtKB-KW"/>
</dbReference>
<keyword evidence="6" id="KW-0378">Hydrolase</keyword>
<evidence type="ECO:0000313" key="13">
    <source>
        <dbReference type="Proteomes" id="UP000076079"/>
    </source>
</evidence>
<reference evidence="13" key="2">
    <citation type="submission" date="2016-04" db="EMBL/GenBank/DDBJ databases">
        <title>First Complete Genome Sequence of a Subdivision 6 Acidobacterium.</title>
        <authorList>
            <person name="Huang S."/>
            <person name="Vieira S."/>
            <person name="Bunk B."/>
            <person name="Riedel T."/>
            <person name="Sproeer C."/>
            <person name="Overmann J."/>
        </authorList>
    </citation>
    <scope>NUCLEOTIDE SEQUENCE [LARGE SCALE GENOMIC DNA]</scope>
    <source>
        <strain evidence="13">DSM 100886 HEG_-6_39</strain>
    </source>
</reference>
<dbReference type="Proteomes" id="UP000076079">
    <property type="component" value="Chromosome"/>
</dbReference>
<reference evidence="12 13" key="1">
    <citation type="journal article" date="2016" name="Genome Announc.">
        <title>First Complete Genome Sequence of a Subdivision 6 Acidobacterium Strain.</title>
        <authorList>
            <person name="Huang S."/>
            <person name="Vieira S."/>
            <person name="Bunk B."/>
            <person name="Riedel T."/>
            <person name="Sproer C."/>
            <person name="Overmann J."/>
        </authorList>
    </citation>
    <scope>NUCLEOTIDE SEQUENCE [LARGE SCALE GENOMIC DNA]</scope>
    <source>
        <strain evidence="13">DSM 100886 HEG_-6_39</strain>
    </source>
</reference>
<dbReference type="AlphaFoldDB" id="A0A143PJL1"/>
<evidence type="ECO:0000256" key="11">
    <source>
        <dbReference type="ARBA" id="ARBA00093666"/>
    </source>
</evidence>
<keyword evidence="7" id="KW-0862">Zinc</keyword>
<dbReference type="OrthoDB" id="9782994at2"/>
<keyword evidence="3" id="KW-0645">Protease</keyword>
<evidence type="ECO:0000313" key="12">
    <source>
        <dbReference type="EMBL" id="AMY08755.1"/>
    </source>
</evidence>
<dbReference type="GO" id="GO:0006508">
    <property type="term" value="P:proteolysis"/>
    <property type="evidence" value="ECO:0007669"/>
    <property type="project" value="UniProtKB-KW"/>
</dbReference>
<evidence type="ECO:0000256" key="4">
    <source>
        <dbReference type="ARBA" id="ARBA00022723"/>
    </source>
</evidence>
<gene>
    <name evidence="12" type="ORF">LuPra_01959</name>
</gene>
<comment type="cofactor">
    <cofactor evidence="1">
        <name>Zn(2+)</name>
        <dbReference type="ChEBI" id="CHEBI:29105"/>
    </cofactor>
</comment>